<feature type="transmembrane region" description="Helical" evidence="7">
    <location>
        <begin position="142"/>
        <end position="163"/>
    </location>
</feature>
<evidence type="ECO:0000256" key="5">
    <source>
        <dbReference type="ARBA" id="ARBA00022989"/>
    </source>
</evidence>
<gene>
    <name evidence="9" type="ORF">BKH30_00560</name>
    <name evidence="8" type="ORF">BKH32_09735</name>
</gene>
<evidence type="ECO:0000313" key="10">
    <source>
        <dbReference type="Proteomes" id="UP000185736"/>
    </source>
</evidence>
<reference evidence="10 11" key="1">
    <citation type="submission" date="2016-12" db="EMBL/GenBank/DDBJ databases">
        <title>Genomic comparison of strains in the 'Actinomyces naeslundii' group.</title>
        <authorList>
            <person name="Mughal S.R."/>
            <person name="Do T."/>
            <person name="Gilbert S.C."/>
            <person name="Witherden E.A."/>
            <person name="Didelot X."/>
            <person name="Beighton D."/>
        </authorList>
    </citation>
    <scope>NUCLEOTIDE SEQUENCE [LARGE SCALE GENOMIC DNA]</scope>
    <source>
        <strain evidence="9 11">S24V</strain>
        <strain evidence="8 10">S64C</strain>
    </source>
</reference>
<dbReference type="PANTHER" id="PTHR33508">
    <property type="entry name" value="UPF0056 MEMBRANE PROTEIN YHCE"/>
    <property type="match status" value="1"/>
</dbReference>
<dbReference type="InterPro" id="IPR002771">
    <property type="entry name" value="Multi_antbiot-R_MarC"/>
</dbReference>
<feature type="transmembrane region" description="Helical" evidence="7">
    <location>
        <begin position="183"/>
        <end position="205"/>
    </location>
</feature>
<feature type="transmembrane region" description="Helical" evidence="7">
    <location>
        <begin position="115"/>
        <end position="135"/>
    </location>
</feature>
<feature type="transmembrane region" description="Helical" evidence="7">
    <location>
        <begin position="50"/>
        <end position="69"/>
    </location>
</feature>
<organism evidence="8 10">
    <name type="scientific">Actinomyces oris</name>
    <dbReference type="NCBI Taxonomy" id="544580"/>
    <lineage>
        <taxon>Bacteria</taxon>
        <taxon>Bacillati</taxon>
        <taxon>Actinomycetota</taxon>
        <taxon>Actinomycetes</taxon>
        <taxon>Actinomycetales</taxon>
        <taxon>Actinomycetaceae</taxon>
        <taxon>Actinomyces</taxon>
    </lineage>
</organism>
<keyword evidence="5 7" id="KW-1133">Transmembrane helix</keyword>
<dbReference type="Proteomes" id="UP000186855">
    <property type="component" value="Unassembled WGS sequence"/>
</dbReference>
<dbReference type="RefSeq" id="WP_075249836.1">
    <property type="nucleotide sequence ID" value="NZ_MSGO01000038.1"/>
</dbReference>
<dbReference type="Proteomes" id="UP000185736">
    <property type="component" value="Unassembled WGS sequence"/>
</dbReference>
<dbReference type="PANTHER" id="PTHR33508:SF1">
    <property type="entry name" value="UPF0056 MEMBRANE PROTEIN YHCE"/>
    <property type="match status" value="1"/>
</dbReference>
<keyword evidence="6 7" id="KW-0472">Membrane</keyword>
<keyword evidence="4 7" id="KW-0812">Transmembrane</keyword>
<evidence type="ECO:0000256" key="2">
    <source>
        <dbReference type="ARBA" id="ARBA00009784"/>
    </source>
</evidence>
<comment type="similarity">
    <text evidence="2 7">Belongs to the UPF0056 (MarC) family.</text>
</comment>
<accession>A0A1Q8HZT4</accession>
<dbReference type="EMBL" id="MSGO01000038">
    <property type="protein sequence ID" value="OLL14372.1"/>
    <property type="molecule type" value="Genomic_DNA"/>
</dbReference>
<evidence type="ECO:0000256" key="1">
    <source>
        <dbReference type="ARBA" id="ARBA00004651"/>
    </source>
</evidence>
<comment type="caution">
    <text evidence="8">The sequence shown here is derived from an EMBL/GenBank/DDBJ whole genome shotgun (WGS) entry which is preliminary data.</text>
</comment>
<dbReference type="EMBL" id="MSKI01000006">
    <property type="protein sequence ID" value="OLO57083.1"/>
    <property type="molecule type" value="Genomic_DNA"/>
</dbReference>
<evidence type="ECO:0000256" key="6">
    <source>
        <dbReference type="ARBA" id="ARBA00023136"/>
    </source>
</evidence>
<dbReference type="AlphaFoldDB" id="A0A1Q8HZT4"/>
<evidence type="ECO:0000313" key="8">
    <source>
        <dbReference type="EMBL" id="OLL14372.1"/>
    </source>
</evidence>
<feature type="transmembrane region" description="Helical" evidence="7">
    <location>
        <begin position="76"/>
        <end position="95"/>
    </location>
</feature>
<proteinExistence type="inferred from homology"/>
<evidence type="ECO:0000313" key="11">
    <source>
        <dbReference type="Proteomes" id="UP000186855"/>
    </source>
</evidence>
<evidence type="ECO:0000256" key="4">
    <source>
        <dbReference type="ARBA" id="ARBA00022692"/>
    </source>
</evidence>
<evidence type="ECO:0000256" key="7">
    <source>
        <dbReference type="RuleBase" id="RU362048"/>
    </source>
</evidence>
<protein>
    <recommendedName>
        <fullName evidence="7">UPF0056 membrane protein</fullName>
    </recommendedName>
</protein>
<keyword evidence="3" id="KW-1003">Cell membrane</keyword>
<comment type="caution">
    <text evidence="7">Lacks conserved residue(s) required for the propagation of feature annotation.</text>
</comment>
<dbReference type="Pfam" id="PF01914">
    <property type="entry name" value="MarC"/>
    <property type="match status" value="1"/>
</dbReference>
<name>A0A1Q8HZT4_9ACTO</name>
<dbReference type="NCBIfam" id="TIGR00427">
    <property type="entry name" value="NAAT family transporter"/>
    <property type="match status" value="1"/>
</dbReference>
<evidence type="ECO:0000313" key="9">
    <source>
        <dbReference type="EMBL" id="OLO57083.1"/>
    </source>
</evidence>
<dbReference type="GO" id="GO:0005886">
    <property type="term" value="C:plasma membrane"/>
    <property type="evidence" value="ECO:0007669"/>
    <property type="project" value="UniProtKB-SubCell"/>
</dbReference>
<comment type="subcellular location">
    <subcellularLocation>
        <location evidence="1 7">Cell membrane</location>
        <topology evidence="1 7">Multi-pass membrane protein</topology>
    </subcellularLocation>
</comment>
<evidence type="ECO:0000256" key="3">
    <source>
        <dbReference type="ARBA" id="ARBA00022475"/>
    </source>
</evidence>
<sequence length="209" mass="21649">MLQSVFDTTVFATTFTTLLVIQDPLGAIPIFLSLTSRQTPTERAASARQATVVSLAVIVLFAVFGRYILKFLGISVPSLQVAGGLLLLLVALELLTDKVDENPDPDAVTANAALVPLGTPLLAGPGAIVAAMVAVDTTGGGVAGWVSVTAAIIGTHVAIWASLRFSLGLNRVLGTSGIRILTRVMGLLLAAIAVQIMADGVFAFLEIRL</sequence>